<accession>A0A4S8HW94</accession>
<feature type="signal peptide" evidence="1">
    <location>
        <begin position="1"/>
        <end position="19"/>
    </location>
</feature>
<keyword evidence="1" id="KW-0732">Signal</keyword>
<comment type="caution">
    <text evidence="3">The sequence shown here is derived from an EMBL/GenBank/DDBJ whole genome shotgun (WGS) entry which is preliminary data.</text>
</comment>
<dbReference type="SUPFAM" id="SSF75011">
    <property type="entry name" value="3-carboxy-cis,cis-mucoante lactonizing enzyme"/>
    <property type="match status" value="1"/>
</dbReference>
<dbReference type="Pfam" id="PF14200">
    <property type="entry name" value="RicinB_lectin_2"/>
    <property type="match status" value="1"/>
</dbReference>
<dbReference type="OrthoDB" id="1007317at2"/>
<feature type="domain" description="Ricin B lectin" evidence="2">
    <location>
        <begin position="360"/>
        <end position="501"/>
    </location>
</feature>
<organism evidence="3 4">
    <name type="scientific">Niastella caeni</name>
    <dbReference type="NCBI Taxonomy" id="2569763"/>
    <lineage>
        <taxon>Bacteria</taxon>
        <taxon>Pseudomonadati</taxon>
        <taxon>Bacteroidota</taxon>
        <taxon>Chitinophagia</taxon>
        <taxon>Chitinophagales</taxon>
        <taxon>Chitinophagaceae</taxon>
        <taxon>Niastella</taxon>
    </lineage>
</organism>
<dbReference type="Proteomes" id="UP000306918">
    <property type="component" value="Unassembled WGS sequence"/>
</dbReference>
<dbReference type="Pfam" id="PF20138">
    <property type="entry name" value="DUF6528"/>
    <property type="match status" value="1"/>
</dbReference>
<evidence type="ECO:0000259" key="2">
    <source>
        <dbReference type="SMART" id="SM00458"/>
    </source>
</evidence>
<feature type="chain" id="PRO_5020584383" description="Ricin B lectin domain-containing protein" evidence="1">
    <location>
        <begin position="20"/>
        <end position="504"/>
    </location>
</feature>
<dbReference type="AlphaFoldDB" id="A0A4S8HW94"/>
<reference evidence="3 4" key="1">
    <citation type="submission" date="2019-04" db="EMBL/GenBank/DDBJ databases">
        <title>Niastella caeni sp. nov., isolated from activated sludge.</title>
        <authorList>
            <person name="Sheng M."/>
        </authorList>
    </citation>
    <scope>NUCLEOTIDE SEQUENCE [LARGE SCALE GENOMIC DNA]</scope>
    <source>
        <strain evidence="3 4">HX-2-15</strain>
    </source>
</reference>
<dbReference type="CDD" id="cd00161">
    <property type="entry name" value="beta-trefoil_Ricin-like"/>
    <property type="match status" value="1"/>
</dbReference>
<gene>
    <name evidence="3" type="ORF">FAM09_16750</name>
</gene>
<dbReference type="InterPro" id="IPR035992">
    <property type="entry name" value="Ricin_B-like_lectins"/>
</dbReference>
<name>A0A4S8HW94_9BACT</name>
<dbReference type="EMBL" id="STFF01000004">
    <property type="protein sequence ID" value="THU38324.1"/>
    <property type="molecule type" value="Genomic_DNA"/>
</dbReference>
<proteinExistence type="predicted"/>
<dbReference type="InterPro" id="IPR000772">
    <property type="entry name" value="Ricin_B_lectin"/>
</dbReference>
<dbReference type="Gene3D" id="2.80.10.50">
    <property type="match status" value="1"/>
</dbReference>
<evidence type="ECO:0000313" key="4">
    <source>
        <dbReference type="Proteomes" id="UP000306918"/>
    </source>
</evidence>
<dbReference type="RefSeq" id="WP_136578279.1">
    <property type="nucleotide sequence ID" value="NZ_STFF01000004.1"/>
</dbReference>
<keyword evidence="4" id="KW-1185">Reference proteome</keyword>
<evidence type="ECO:0000256" key="1">
    <source>
        <dbReference type="SAM" id="SignalP"/>
    </source>
</evidence>
<dbReference type="PROSITE" id="PS51257">
    <property type="entry name" value="PROKAR_LIPOPROTEIN"/>
    <property type="match status" value="1"/>
</dbReference>
<sequence>MKKTNVLMLALFLASCAKQQLNDTDIAADISDAETVSLIAAAPGDIGNDIICTNNRNNKLEVFNYGDANWNDAGSLRWSWMPTTALGYTSSEISLWTSGDPTGDPMDVKRVLTNVWSGCTEVMVTVGGQLATIATYASNKTRGTKLWAVNCGAGSYPHAAELIPNGNLAVAASHGDWVKVFSTSSSNVATYSLPGAHGVVWDNELHRLWVVGDTKLTALIIGGTRSAPTITEDVARAKTIPGNGHDLSRFEGNDNKLWVTNSGHVYIYDKTTKALVNAPGAAHRNKVKAVSNNNAASGYMIVQTRPVTECSLNTWCTPYVDFYNASGVFLGSRKRNDAAYYKADVWWHDDLPVPAAPIANGKYAIVSALNGKVMAVSGGSTASSAKITMWPYSAENDNDEWNVTKIGATGYYRITNVKSGLDLNVQGATYNNGANLIQYAYSSSAPNNDEWKITDVGNGEYKIESRYSSQCLNVEAADPADGTEVIQWPYSSASQRKWTFQAIP</sequence>
<dbReference type="InterPro" id="IPR045383">
    <property type="entry name" value="DUF6528"/>
</dbReference>
<dbReference type="SMART" id="SM00458">
    <property type="entry name" value="RICIN"/>
    <property type="match status" value="1"/>
</dbReference>
<protein>
    <recommendedName>
        <fullName evidence="2">Ricin B lectin domain-containing protein</fullName>
    </recommendedName>
</protein>
<dbReference type="SUPFAM" id="SSF50370">
    <property type="entry name" value="Ricin B-like lectins"/>
    <property type="match status" value="1"/>
</dbReference>
<dbReference type="PROSITE" id="PS50231">
    <property type="entry name" value="RICIN_B_LECTIN"/>
    <property type="match status" value="1"/>
</dbReference>
<evidence type="ECO:0000313" key="3">
    <source>
        <dbReference type="EMBL" id="THU38324.1"/>
    </source>
</evidence>